<evidence type="ECO:0000313" key="2">
    <source>
        <dbReference type="EMBL" id="ATB38388.1"/>
    </source>
</evidence>
<evidence type="ECO:0000256" key="1">
    <source>
        <dbReference type="SAM" id="SignalP"/>
    </source>
</evidence>
<accession>A0A250J4E5</accession>
<dbReference type="RefSeq" id="WP_095986568.1">
    <property type="nucleotide sequence ID" value="NZ_CP022098.1"/>
</dbReference>
<protein>
    <submittedName>
        <fullName evidence="2">Uncharacterized protein</fullName>
    </submittedName>
</protein>
<sequence>MMKSVKVGLFGLAMSVIGAVAFPAQNAHAQSDLSSDGKSPICIARYTACLAGANGNAAVIAACQVQYALCN</sequence>
<dbReference type="AlphaFoldDB" id="A0A250J4E5"/>
<name>A0A250J4E5_9BACT</name>
<evidence type="ECO:0000313" key="3">
    <source>
        <dbReference type="Proteomes" id="UP000217257"/>
    </source>
</evidence>
<feature type="chain" id="PRO_5012580598" evidence="1">
    <location>
        <begin position="30"/>
        <end position="71"/>
    </location>
</feature>
<keyword evidence="1" id="KW-0732">Signal</keyword>
<dbReference type="Proteomes" id="UP000217257">
    <property type="component" value="Chromosome"/>
</dbReference>
<proteinExistence type="predicted"/>
<feature type="signal peptide" evidence="1">
    <location>
        <begin position="1"/>
        <end position="29"/>
    </location>
</feature>
<reference evidence="2 3" key="1">
    <citation type="submission" date="2017-06" db="EMBL/GenBank/DDBJ databases">
        <title>Sequencing and comparative analysis of myxobacterial genomes.</title>
        <authorList>
            <person name="Rupp O."/>
            <person name="Goesmann A."/>
            <person name="Sogaard-Andersen L."/>
        </authorList>
    </citation>
    <scope>NUCLEOTIDE SEQUENCE [LARGE SCALE GENOMIC DNA]</scope>
    <source>
        <strain evidence="2 3">DSM 52655</strain>
    </source>
</reference>
<gene>
    <name evidence="2" type="ORF">CYFUS_003822</name>
</gene>
<dbReference type="EMBL" id="CP022098">
    <property type="protein sequence ID" value="ATB38388.1"/>
    <property type="molecule type" value="Genomic_DNA"/>
</dbReference>
<organism evidence="2 3">
    <name type="scientific">Cystobacter fuscus</name>
    <dbReference type="NCBI Taxonomy" id="43"/>
    <lineage>
        <taxon>Bacteria</taxon>
        <taxon>Pseudomonadati</taxon>
        <taxon>Myxococcota</taxon>
        <taxon>Myxococcia</taxon>
        <taxon>Myxococcales</taxon>
        <taxon>Cystobacterineae</taxon>
        <taxon>Archangiaceae</taxon>
        <taxon>Cystobacter</taxon>
    </lineage>
</organism>
<dbReference type="KEGG" id="cfus:CYFUS_003822"/>